<sequence>MKRDQHHRHDPYSKEVMLSLTLRVSLHCAQVAAAPNVESSAHLETPVEGDVADDAKIRVAIKEAIVALGDLSELVTDAGHYMLNNMPPRHAIEDEPFSDIANALRTLESLLDSTAELYSNAPNIRDEFRVLRRNLALTRSRTAQNSMILRQMLRVPESYESSIDMKGLEALASISTERLHQLVN</sequence>
<evidence type="ECO:0000313" key="2">
    <source>
        <dbReference type="Proteomes" id="UP000284684"/>
    </source>
</evidence>
<name>A0A423GWX7_9PSED</name>
<dbReference type="EMBL" id="MOBI01000008">
    <property type="protein sequence ID" value="RON02134.1"/>
    <property type="molecule type" value="Genomic_DNA"/>
</dbReference>
<evidence type="ECO:0000313" key="1">
    <source>
        <dbReference type="EMBL" id="RON02134.1"/>
    </source>
</evidence>
<protein>
    <submittedName>
        <fullName evidence="1">Uncharacterized protein</fullName>
    </submittedName>
</protein>
<reference evidence="1 2" key="1">
    <citation type="submission" date="2016-10" db="EMBL/GenBank/DDBJ databases">
        <title>Comparative genome analysis of multiple Pseudomonas spp. focuses on biocontrol and plant growth promoting traits.</title>
        <authorList>
            <person name="Tao X.-Y."/>
            <person name="Taylor C.G."/>
        </authorList>
    </citation>
    <scope>NUCLEOTIDE SEQUENCE [LARGE SCALE GENOMIC DNA]</scope>
    <source>
        <strain evidence="1 2">37D10</strain>
    </source>
</reference>
<dbReference type="AlphaFoldDB" id="A0A423GWX7"/>
<proteinExistence type="predicted"/>
<dbReference type="Proteomes" id="UP000284684">
    <property type="component" value="Unassembled WGS sequence"/>
</dbReference>
<dbReference type="RefSeq" id="WP_123581858.1">
    <property type="nucleotide sequence ID" value="NZ_MOBI01000008.1"/>
</dbReference>
<gene>
    <name evidence="1" type="ORF">BK658_07720</name>
</gene>
<comment type="caution">
    <text evidence="1">The sequence shown here is derived from an EMBL/GenBank/DDBJ whole genome shotgun (WGS) entry which is preliminary data.</text>
</comment>
<accession>A0A423GWX7</accession>
<organism evidence="1 2">
    <name type="scientific">Pseudomonas brassicacearum</name>
    <dbReference type="NCBI Taxonomy" id="930166"/>
    <lineage>
        <taxon>Bacteria</taxon>
        <taxon>Pseudomonadati</taxon>
        <taxon>Pseudomonadota</taxon>
        <taxon>Gammaproteobacteria</taxon>
        <taxon>Pseudomonadales</taxon>
        <taxon>Pseudomonadaceae</taxon>
        <taxon>Pseudomonas</taxon>
    </lineage>
</organism>